<evidence type="ECO:0000313" key="2">
    <source>
        <dbReference type="Proteomes" id="UP001190700"/>
    </source>
</evidence>
<name>A0AAE0G6B3_9CHLO</name>
<comment type="caution">
    <text evidence="1">The sequence shown here is derived from an EMBL/GenBank/DDBJ whole genome shotgun (WGS) entry which is preliminary data.</text>
</comment>
<reference evidence="1 2" key="1">
    <citation type="journal article" date="2015" name="Genome Biol. Evol.">
        <title>Comparative Genomics of a Bacterivorous Green Alga Reveals Evolutionary Causalities and Consequences of Phago-Mixotrophic Mode of Nutrition.</title>
        <authorList>
            <person name="Burns J.A."/>
            <person name="Paasch A."/>
            <person name="Narechania A."/>
            <person name="Kim E."/>
        </authorList>
    </citation>
    <scope>NUCLEOTIDE SEQUENCE [LARGE SCALE GENOMIC DNA]</scope>
    <source>
        <strain evidence="1 2">PLY_AMNH</strain>
    </source>
</reference>
<organism evidence="1 2">
    <name type="scientific">Cymbomonas tetramitiformis</name>
    <dbReference type="NCBI Taxonomy" id="36881"/>
    <lineage>
        <taxon>Eukaryota</taxon>
        <taxon>Viridiplantae</taxon>
        <taxon>Chlorophyta</taxon>
        <taxon>Pyramimonadophyceae</taxon>
        <taxon>Pyramimonadales</taxon>
        <taxon>Pyramimonadaceae</taxon>
        <taxon>Cymbomonas</taxon>
    </lineage>
</organism>
<gene>
    <name evidence="1" type="ORF">CYMTET_19953</name>
</gene>
<dbReference type="EMBL" id="LGRX02009412">
    <property type="protein sequence ID" value="KAK3271716.1"/>
    <property type="molecule type" value="Genomic_DNA"/>
</dbReference>
<keyword evidence="2" id="KW-1185">Reference proteome</keyword>
<dbReference type="Proteomes" id="UP001190700">
    <property type="component" value="Unassembled WGS sequence"/>
</dbReference>
<proteinExistence type="predicted"/>
<sequence length="152" mass="16376">MLAVRVLKNFVNPHDAIANFNAALTAARRRSTIDEEAVNSQFIKAFEVESGDPPVAEPCTAAADLVEIVLVLKRQVKAPADTTYVQAVEAQMGFSVGGVGTEHGVHMDAFAAHVTASPTGRHRHFWTSRNATAIAFVFRPPNSGPHTVVCRK</sequence>
<protein>
    <submittedName>
        <fullName evidence="1">Uncharacterized protein</fullName>
    </submittedName>
</protein>
<accession>A0AAE0G6B3</accession>
<dbReference type="AlphaFoldDB" id="A0AAE0G6B3"/>
<evidence type="ECO:0000313" key="1">
    <source>
        <dbReference type="EMBL" id="KAK3271716.1"/>
    </source>
</evidence>